<organism evidence="1 2">
    <name type="scientific">Paspalum notatum var. saurae</name>
    <dbReference type="NCBI Taxonomy" id="547442"/>
    <lineage>
        <taxon>Eukaryota</taxon>
        <taxon>Viridiplantae</taxon>
        <taxon>Streptophyta</taxon>
        <taxon>Embryophyta</taxon>
        <taxon>Tracheophyta</taxon>
        <taxon>Spermatophyta</taxon>
        <taxon>Magnoliopsida</taxon>
        <taxon>Liliopsida</taxon>
        <taxon>Poales</taxon>
        <taxon>Poaceae</taxon>
        <taxon>PACMAD clade</taxon>
        <taxon>Panicoideae</taxon>
        <taxon>Andropogonodae</taxon>
        <taxon>Paspaleae</taxon>
        <taxon>Paspalinae</taxon>
        <taxon>Paspalum</taxon>
    </lineage>
</organism>
<reference evidence="1 2" key="1">
    <citation type="submission" date="2024-02" db="EMBL/GenBank/DDBJ databases">
        <title>High-quality chromosome-scale genome assembly of Pensacola bahiagrass (Paspalum notatum Flugge var. saurae).</title>
        <authorList>
            <person name="Vega J.M."/>
            <person name="Podio M."/>
            <person name="Orjuela J."/>
            <person name="Siena L.A."/>
            <person name="Pessino S.C."/>
            <person name="Combes M.C."/>
            <person name="Mariac C."/>
            <person name="Albertini E."/>
            <person name="Pupilli F."/>
            <person name="Ortiz J.P.A."/>
            <person name="Leblanc O."/>
        </authorList>
    </citation>
    <scope>NUCLEOTIDE SEQUENCE [LARGE SCALE GENOMIC DNA]</scope>
    <source>
        <strain evidence="1">R1</strain>
        <tissue evidence="1">Leaf</tissue>
    </source>
</reference>
<dbReference type="AlphaFoldDB" id="A0AAQ3XBH9"/>
<dbReference type="PROSITE" id="PS51257">
    <property type="entry name" value="PROKAR_LIPOPROTEIN"/>
    <property type="match status" value="1"/>
</dbReference>
<sequence>MAGGRFLFQNLASSGRRLLVGAHHHASAAACAREVVATPPLTRRRVISEGGVGTLSRFFHGAAAAHPTPAIHGYKEKKAAEIISSSIFGGDDNGINDESFLLVMTLAPQEAGFGAPLSNVVHGARTQPAMAIIRSNSAGFHQGYQAARCFSTMPWARVAPSPTSGGLLCSAAITLKPAFLNSSVGLKRTFSSNANKFGFDDV</sequence>
<dbReference type="EMBL" id="CP144753">
    <property type="protein sequence ID" value="WVZ91661.1"/>
    <property type="molecule type" value="Genomic_DNA"/>
</dbReference>
<evidence type="ECO:0000313" key="1">
    <source>
        <dbReference type="EMBL" id="WVZ91661.1"/>
    </source>
</evidence>
<dbReference type="Proteomes" id="UP001341281">
    <property type="component" value="Chromosome 09"/>
</dbReference>
<protein>
    <submittedName>
        <fullName evidence="1">Uncharacterized protein</fullName>
    </submittedName>
</protein>
<name>A0AAQ3XBH9_PASNO</name>
<gene>
    <name evidence="1" type="ORF">U9M48_037805</name>
</gene>
<evidence type="ECO:0000313" key="2">
    <source>
        <dbReference type="Proteomes" id="UP001341281"/>
    </source>
</evidence>
<proteinExistence type="predicted"/>
<keyword evidence="2" id="KW-1185">Reference proteome</keyword>
<accession>A0AAQ3XBH9</accession>